<dbReference type="GO" id="GO:0046872">
    <property type="term" value="F:metal ion binding"/>
    <property type="evidence" value="ECO:0007669"/>
    <property type="project" value="InterPro"/>
</dbReference>
<evidence type="ECO:0000259" key="3">
    <source>
        <dbReference type="Pfam" id="PF00675"/>
    </source>
</evidence>
<dbReference type="Pfam" id="PF05193">
    <property type="entry name" value="Peptidase_M16_C"/>
    <property type="match status" value="1"/>
</dbReference>
<dbReference type="AlphaFoldDB" id="A0A4V6Z1D9"/>
<dbReference type="Gene3D" id="3.30.830.10">
    <property type="entry name" value="Metalloenzyme, LuxS/M16 peptidase-like"/>
    <property type="match status" value="2"/>
</dbReference>
<dbReference type="PROSITE" id="PS00143">
    <property type="entry name" value="INSULINASE"/>
    <property type="match status" value="1"/>
</dbReference>
<dbReference type="Proteomes" id="UP000308489">
    <property type="component" value="Chromosome 1"/>
</dbReference>
<dbReference type="InterPro" id="IPR007863">
    <property type="entry name" value="Peptidase_M16_C"/>
</dbReference>
<organism evidence="5 6">
    <name type="scientific">Hathewaya histolytica</name>
    <name type="common">Clostridium histolyticum</name>
    <dbReference type="NCBI Taxonomy" id="1498"/>
    <lineage>
        <taxon>Bacteria</taxon>
        <taxon>Bacillati</taxon>
        <taxon>Bacillota</taxon>
        <taxon>Clostridia</taxon>
        <taxon>Eubacteriales</taxon>
        <taxon>Clostridiaceae</taxon>
        <taxon>Hathewaya</taxon>
    </lineage>
</organism>
<reference evidence="5 6" key="1">
    <citation type="submission" date="2019-05" db="EMBL/GenBank/DDBJ databases">
        <authorList>
            <consortium name="Pathogen Informatics"/>
        </authorList>
    </citation>
    <scope>NUCLEOTIDE SEQUENCE [LARGE SCALE GENOMIC DNA]</scope>
    <source>
        <strain evidence="5 6">NCTC503</strain>
    </source>
</reference>
<dbReference type="InterPro" id="IPR011249">
    <property type="entry name" value="Metalloenz_LuxS/M16"/>
</dbReference>
<dbReference type="EMBL" id="LR590481">
    <property type="protein sequence ID" value="VTQ93227.1"/>
    <property type="molecule type" value="Genomic_DNA"/>
</dbReference>
<keyword evidence="6" id="KW-1185">Reference proteome</keyword>
<name>A0A4V6Z1D9_HATHI</name>
<dbReference type="InterPro" id="IPR001431">
    <property type="entry name" value="Pept_M16_Zn_BS"/>
</dbReference>
<dbReference type="PANTHER" id="PTHR11851:SF49">
    <property type="entry name" value="MITOCHONDRIAL-PROCESSING PEPTIDASE SUBUNIT ALPHA"/>
    <property type="match status" value="1"/>
</dbReference>
<evidence type="ECO:0000313" key="5">
    <source>
        <dbReference type="EMBL" id="VTQ93227.1"/>
    </source>
</evidence>
<dbReference type="Pfam" id="PF00675">
    <property type="entry name" value="Peptidase_M16"/>
    <property type="match status" value="1"/>
</dbReference>
<sequence>MQDKVFNSEIIKLENGLTIVTIKRDTGLISINLGVGVGAINETKEQKGISHFIEHMLFKGTSIRDNEGLNNELENLGGEYNAYTDYTCTVYTIDALKEELENSLDLLSDMLINSQFKEKEIEKERGVILSELRSSKDDIEELSFKRVKELAFSESPLRIDVLGTEEHIKSFNRTKLINYYKDYYVPNNSVISIVSSFEHNEVQALVKEYFSIWENKTISKPHIKSENNKKVTFTSYKKDIEQSTIVYLYTFYGLTKEEELSLRVLNHRFGESSNSILFRELREKRGLAYDIYTHMDCSNNIKTLYIYTAVEEENVEDTLKYIDESISDIKNEQIKFDSDTLNLIKKVFKTSLISTVENVQELGHYALIQVMEDESIYEFMNDVKRLEMIKNGHIYDIARRILKDPTIHILKPEMSEEVE</sequence>
<evidence type="ECO:0000256" key="2">
    <source>
        <dbReference type="RuleBase" id="RU004447"/>
    </source>
</evidence>
<dbReference type="SUPFAM" id="SSF63411">
    <property type="entry name" value="LuxS/MPP-like metallohydrolase"/>
    <property type="match status" value="2"/>
</dbReference>
<accession>A0A4V6Z1D9</accession>
<dbReference type="RefSeq" id="WP_138210646.1">
    <property type="nucleotide sequence ID" value="NZ_CBCRUQ010000021.1"/>
</dbReference>
<protein>
    <submittedName>
        <fullName evidence="5">Peptidase, M16 family</fullName>
        <ecNumber evidence="5">3.4.24.55</ecNumber>
    </submittedName>
</protein>
<proteinExistence type="inferred from homology"/>
<dbReference type="InterPro" id="IPR050361">
    <property type="entry name" value="MPP/UQCRC_Complex"/>
</dbReference>
<feature type="domain" description="Peptidase M16 N-terminal" evidence="3">
    <location>
        <begin position="28"/>
        <end position="164"/>
    </location>
</feature>
<dbReference type="KEGG" id="hhw:NCTC503_02072"/>
<dbReference type="GO" id="GO:0004222">
    <property type="term" value="F:metalloendopeptidase activity"/>
    <property type="evidence" value="ECO:0007669"/>
    <property type="project" value="UniProtKB-EC"/>
</dbReference>
<keyword evidence="5" id="KW-0378">Hydrolase</keyword>
<evidence type="ECO:0000259" key="4">
    <source>
        <dbReference type="Pfam" id="PF05193"/>
    </source>
</evidence>
<feature type="domain" description="Peptidase M16 C-terminal" evidence="4">
    <location>
        <begin position="170"/>
        <end position="334"/>
    </location>
</feature>
<gene>
    <name evidence="5" type="primary">ptrA_2</name>
    <name evidence="5" type="ORF">NCTC503_02072</name>
</gene>
<evidence type="ECO:0000313" key="6">
    <source>
        <dbReference type="Proteomes" id="UP000308489"/>
    </source>
</evidence>
<dbReference type="PANTHER" id="PTHR11851">
    <property type="entry name" value="METALLOPROTEASE"/>
    <property type="match status" value="1"/>
</dbReference>
<dbReference type="GO" id="GO:0006508">
    <property type="term" value="P:proteolysis"/>
    <property type="evidence" value="ECO:0007669"/>
    <property type="project" value="InterPro"/>
</dbReference>
<comment type="similarity">
    <text evidence="1 2">Belongs to the peptidase M16 family.</text>
</comment>
<dbReference type="OrthoDB" id="9811314at2"/>
<dbReference type="InterPro" id="IPR011765">
    <property type="entry name" value="Pept_M16_N"/>
</dbReference>
<dbReference type="EC" id="3.4.24.55" evidence="5"/>
<evidence type="ECO:0000256" key="1">
    <source>
        <dbReference type="ARBA" id="ARBA00007261"/>
    </source>
</evidence>